<dbReference type="PROSITE" id="PS50240">
    <property type="entry name" value="TRYPSIN_DOM"/>
    <property type="match status" value="1"/>
</dbReference>
<evidence type="ECO:0000256" key="8">
    <source>
        <dbReference type="ARBA" id="ARBA00023157"/>
    </source>
</evidence>
<evidence type="ECO:0000256" key="6">
    <source>
        <dbReference type="ARBA" id="ARBA00022825"/>
    </source>
</evidence>
<dbReference type="InterPro" id="IPR018114">
    <property type="entry name" value="TRYPSIN_HIS"/>
</dbReference>
<feature type="domain" description="Peptidase S1" evidence="12">
    <location>
        <begin position="258"/>
        <end position="502"/>
    </location>
</feature>
<evidence type="ECO:0000313" key="13">
    <source>
        <dbReference type="EMBL" id="SSX33030.1"/>
    </source>
</evidence>
<dbReference type="Pfam" id="PF00089">
    <property type="entry name" value="Trypsin"/>
    <property type="match status" value="1"/>
</dbReference>
<dbReference type="InterPro" id="IPR051333">
    <property type="entry name" value="CLIP_Serine_Protease"/>
</dbReference>
<dbReference type="FunFam" id="2.40.10.10:FF:000047">
    <property type="entry name" value="Trypsin eta"/>
    <property type="match status" value="1"/>
</dbReference>
<dbReference type="AlphaFoldDB" id="A0A336MSG3"/>
<keyword evidence="2" id="KW-0964">Secreted</keyword>
<accession>A0A336MSG3</accession>
<dbReference type="OMA" id="RRNEIEC"/>
<keyword evidence="5 10" id="KW-0378">Hydrolase</keyword>
<evidence type="ECO:0000256" key="4">
    <source>
        <dbReference type="ARBA" id="ARBA00022757"/>
    </source>
</evidence>
<dbReference type="PRINTS" id="PR00722">
    <property type="entry name" value="CHYMOTRYPSIN"/>
</dbReference>
<reference evidence="13" key="1">
    <citation type="submission" date="2018-07" db="EMBL/GenBank/DDBJ databases">
        <authorList>
            <person name="Quirk P.G."/>
            <person name="Krulwich T.A."/>
        </authorList>
    </citation>
    <scope>NUCLEOTIDE SEQUENCE</scope>
</reference>
<evidence type="ECO:0000259" key="12">
    <source>
        <dbReference type="PROSITE" id="PS50240"/>
    </source>
</evidence>
<protein>
    <submittedName>
        <fullName evidence="13">CSON005854 protein</fullName>
    </submittedName>
</protein>
<keyword evidence="8" id="KW-1015">Disulfide bond</keyword>
<dbReference type="PANTHER" id="PTHR24260">
    <property type="match status" value="1"/>
</dbReference>
<keyword evidence="4" id="KW-0222">Digestion</keyword>
<dbReference type="PANTHER" id="PTHR24260:SF147">
    <property type="entry name" value="EG:BACR7A4.3 PROTEIN-RELATED"/>
    <property type="match status" value="1"/>
</dbReference>
<proteinExistence type="inferred from homology"/>
<dbReference type="InterPro" id="IPR001314">
    <property type="entry name" value="Peptidase_S1A"/>
</dbReference>
<feature type="signal peptide" evidence="11">
    <location>
        <begin position="1"/>
        <end position="20"/>
    </location>
</feature>
<comment type="similarity">
    <text evidence="9">Belongs to the peptidase S1 family. CLIP subfamily.</text>
</comment>
<dbReference type="GO" id="GO:0007586">
    <property type="term" value="P:digestion"/>
    <property type="evidence" value="ECO:0007669"/>
    <property type="project" value="UniProtKB-KW"/>
</dbReference>
<dbReference type="InterPro" id="IPR001254">
    <property type="entry name" value="Trypsin_dom"/>
</dbReference>
<keyword evidence="7" id="KW-0865">Zymogen</keyword>
<keyword evidence="3 10" id="KW-0645">Protease</keyword>
<evidence type="ECO:0000256" key="2">
    <source>
        <dbReference type="ARBA" id="ARBA00022525"/>
    </source>
</evidence>
<dbReference type="EMBL" id="UFQT01002252">
    <property type="protein sequence ID" value="SSX33030.1"/>
    <property type="molecule type" value="Genomic_DNA"/>
</dbReference>
<evidence type="ECO:0000256" key="1">
    <source>
        <dbReference type="ARBA" id="ARBA00004613"/>
    </source>
</evidence>
<dbReference type="VEuPathDB" id="VectorBase:CSON005854"/>
<dbReference type="PROSITE" id="PS00134">
    <property type="entry name" value="TRYPSIN_HIS"/>
    <property type="match status" value="1"/>
</dbReference>
<dbReference type="GO" id="GO:0005576">
    <property type="term" value="C:extracellular region"/>
    <property type="evidence" value="ECO:0007669"/>
    <property type="project" value="UniProtKB-SubCell"/>
</dbReference>
<evidence type="ECO:0000256" key="11">
    <source>
        <dbReference type="SAM" id="SignalP"/>
    </source>
</evidence>
<dbReference type="InterPro" id="IPR033116">
    <property type="entry name" value="TRYPSIN_SER"/>
</dbReference>
<name>A0A336MSG3_CULSO</name>
<comment type="subcellular location">
    <subcellularLocation>
        <location evidence="1">Secreted</location>
    </subcellularLocation>
</comment>
<evidence type="ECO:0000256" key="3">
    <source>
        <dbReference type="ARBA" id="ARBA00022670"/>
    </source>
</evidence>
<keyword evidence="11" id="KW-0732">Signal</keyword>
<dbReference type="SUPFAM" id="SSF50494">
    <property type="entry name" value="Trypsin-like serine proteases"/>
    <property type="match status" value="1"/>
</dbReference>
<evidence type="ECO:0000256" key="7">
    <source>
        <dbReference type="ARBA" id="ARBA00023145"/>
    </source>
</evidence>
<dbReference type="InterPro" id="IPR043504">
    <property type="entry name" value="Peptidase_S1_PA_chymotrypsin"/>
</dbReference>
<gene>
    <name evidence="13" type="primary">CSON005854</name>
</gene>
<dbReference type="PROSITE" id="PS00135">
    <property type="entry name" value="TRYPSIN_SER"/>
    <property type="match status" value="1"/>
</dbReference>
<dbReference type="Gene3D" id="2.40.10.10">
    <property type="entry name" value="Trypsin-like serine proteases"/>
    <property type="match status" value="1"/>
</dbReference>
<dbReference type="GO" id="GO:0016485">
    <property type="term" value="P:protein processing"/>
    <property type="evidence" value="ECO:0007669"/>
    <property type="project" value="UniProtKB-ARBA"/>
</dbReference>
<dbReference type="GO" id="GO:0004252">
    <property type="term" value="F:serine-type endopeptidase activity"/>
    <property type="evidence" value="ECO:0007669"/>
    <property type="project" value="InterPro"/>
</dbReference>
<sequence length="503" mass="56626">MRVTIIVLIAFGFLTEISYSQRREGDRCRRKDTSYGTCKRVQQCPKAEVDYRLYQTTPEFCDFSITSQIICCPDNTDNEITSNEYPSRRNPKTNERSTTIPSLDTLLRDTGLHTSYRGYTTTTVTPSRTINQNNFYNTNNRNTDSYDDDFYAIRPSTTTRSRTTTSTLRSIVREYDRNNGRRPVPNYNADDLVDEAFSGQPTVRPDRPKRRDGQRISMQKCDEYKKLSKKVILFSPLLVNPTPVKKEVPLCDATTPLIVGGTIAKPGEFPAMAALGYSDDYSSEIKWRCGGTLISERYILTAAHCVKKASDRPIVVRLGEQNLATHNDGANPVDYQISQIITHPNYSIGSNYFDIALIRLAENVKFTSQIRPSCLWQTNQINSSKAIAIGWGSTGYTEESSDNLLKVDLNIYDNKACKRHYPEERRLSNGIVDEQLCAGVADQLKDTCQGDSGGPLHVILPENPCVHYVIGVTSFGSYCGGKSPGVYSRVSSYIDWIENVVWN</sequence>
<dbReference type="InterPro" id="IPR009003">
    <property type="entry name" value="Peptidase_S1_PA"/>
</dbReference>
<evidence type="ECO:0000256" key="5">
    <source>
        <dbReference type="ARBA" id="ARBA00022801"/>
    </source>
</evidence>
<evidence type="ECO:0000256" key="9">
    <source>
        <dbReference type="ARBA" id="ARBA00024195"/>
    </source>
</evidence>
<dbReference type="CDD" id="cd00190">
    <property type="entry name" value="Tryp_SPc"/>
    <property type="match status" value="1"/>
</dbReference>
<organism evidence="13">
    <name type="scientific">Culicoides sonorensis</name>
    <name type="common">Biting midge</name>
    <dbReference type="NCBI Taxonomy" id="179676"/>
    <lineage>
        <taxon>Eukaryota</taxon>
        <taxon>Metazoa</taxon>
        <taxon>Ecdysozoa</taxon>
        <taxon>Arthropoda</taxon>
        <taxon>Hexapoda</taxon>
        <taxon>Insecta</taxon>
        <taxon>Pterygota</taxon>
        <taxon>Neoptera</taxon>
        <taxon>Endopterygota</taxon>
        <taxon>Diptera</taxon>
        <taxon>Nematocera</taxon>
        <taxon>Chironomoidea</taxon>
        <taxon>Ceratopogonidae</taxon>
        <taxon>Ceratopogoninae</taxon>
        <taxon>Culicoides</taxon>
        <taxon>Monoculicoides</taxon>
    </lineage>
</organism>
<keyword evidence="6 10" id="KW-0720">Serine protease</keyword>
<feature type="chain" id="PRO_5016461530" evidence="11">
    <location>
        <begin position="21"/>
        <end position="503"/>
    </location>
</feature>
<evidence type="ECO:0000256" key="10">
    <source>
        <dbReference type="RuleBase" id="RU363034"/>
    </source>
</evidence>
<dbReference type="SMART" id="SM00020">
    <property type="entry name" value="Tryp_SPc"/>
    <property type="match status" value="1"/>
</dbReference>